<feature type="compositionally biased region" description="Low complexity" evidence="1">
    <location>
        <begin position="224"/>
        <end position="233"/>
    </location>
</feature>
<feature type="region of interest" description="Disordered" evidence="1">
    <location>
        <begin position="466"/>
        <end position="495"/>
    </location>
</feature>
<feature type="region of interest" description="Disordered" evidence="1">
    <location>
        <begin position="1002"/>
        <end position="1030"/>
    </location>
</feature>
<feature type="transmembrane region" description="Helical" evidence="2">
    <location>
        <begin position="964"/>
        <end position="986"/>
    </location>
</feature>
<feature type="compositionally biased region" description="Basic and acidic residues" evidence="1">
    <location>
        <begin position="211"/>
        <end position="223"/>
    </location>
</feature>
<evidence type="ECO:0000313" key="4">
    <source>
        <dbReference type="Proteomes" id="UP000186817"/>
    </source>
</evidence>
<dbReference type="Proteomes" id="UP000186817">
    <property type="component" value="Unassembled WGS sequence"/>
</dbReference>
<protein>
    <submittedName>
        <fullName evidence="3">Uncharacterized protein</fullName>
    </submittedName>
</protein>
<name>A0A1Q9DSP3_SYMMI</name>
<keyword evidence="2" id="KW-0812">Transmembrane</keyword>
<accession>A0A1Q9DSP3</accession>
<feature type="compositionally biased region" description="Basic and acidic residues" evidence="1">
    <location>
        <begin position="66"/>
        <end position="77"/>
    </location>
</feature>
<keyword evidence="4" id="KW-1185">Reference proteome</keyword>
<evidence type="ECO:0000256" key="2">
    <source>
        <dbReference type="SAM" id="Phobius"/>
    </source>
</evidence>
<keyword evidence="2" id="KW-0472">Membrane</keyword>
<feature type="region of interest" description="Disordered" evidence="1">
    <location>
        <begin position="1"/>
        <end position="35"/>
    </location>
</feature>
<feature type="compositionally biased region" description="Basic and acidic residues" evidence="1">
    <location>
        <begin position="302"/>
        <end position="339"/>
    </location>
</feature>
<feature type="region of interest" description="Disordered" evidence="1">
    <location>
        <begin position="66"/>
        <end position="339"/>
    </location>
</feature>
<reference evidence="3 4" key="1">
    <citation type="submission" date="2016-02" db="EMBL/GenBank/DDBJ databases">
        <title>Genome analysis of coral dinoflagellate symbionts highlights evolutionary adaptations to a symbiotic lifestyle.</title>
        <authorList>
            <person name="Aranda M."/>
            <person name="Li Y."/>
            <person name="Liew Y.J."/>
            <person name="Baumgarten S."/>
            <person name="Simakov O."/>
            <person name="Wilson M."/>
            <person name="Piel J."/>
            <person name="Ashoor H."/>
            <person name="Bougouffa S."/>
            <person name="Bajic V.B."/>
            <person name="Ryu T."/>
            <person name="Ravasi T."/>
            <person name="Bayer T."/>
            <person name="Micklem G."/>
            <person name="Kim H."/>
            <person name="Bhak J."/>
            <person name="Lajeunesse T.C."/>
            <person name="Voolstra C.R."/>
        </authorList>
    </citation>
    <scope>NUCLEOTIDE SEQUENCE [LARGE SCALE GENOMIC DNA]</scope>
    <source>
        <strain evidence="3 4">CCMP2467</strain>
    </source>
</reference>
<feature type="compositionally biased region" description="Low complexity" evidence="1">
    <location>
        <begin position="121"/>
        <end position="138"/>
    </location>
</feature>
<dbReference type="EMBL" id="LSRX01000405">
    <property type="protein sequence ID" value="OLP98187.1"/>
    <property type="molecule type" value="Genomic_DNA"/>
</dbReference>
<dbReference type="OrthoDB" id="428604at2759"/>
<organism evidence="3 4">
    <name type="scientific">Symbiodinium microadriaticum</name>
    <name type="common">Dinoflagellate</name>
    <name type="synonym">Zooxanthella microadriatica</name>
    <dbReference type="NCBI Taxonomy" id="2951"/>
    <lineage>
        <taxon>Eukaryota</taxon>
        <taxon>Sar</taxon>
        <taxon>Alveolata</taxon>
        <taxon>Dinophyceae</taxon>
        <taxon>Suessiales</taxon>
        <taxon>Symbiodiniaceae</taxon>
        <taxon>Symbiodinium</taxon>
    </lineage>
</organism>
<comment type="caution">
    <text evidence="3">The sequence shown here is derived from an EMBL/GenBank/DDBJ whole genome shotgun (WGS) entry which is preliminary data.</text>
</comment>
<keyword evidence="2" id="KW-1133">Transmembrane helix</keyword>
<gene>
    <name evidence="3" type="ORF">AK812_SmicGene19396</name>
</gene>
<evidence type="ECO:0000313" key="3">
    <source>
        <dbReference type="EMBL" id="OLP98187.1"/>
    </source>
</evidence>
<feature type="region of interest" description="Disordered" evidence="1">
    <location>
        <begin position="650"/>
        <end position="677"/>
    </location>
</feature>
<feature type="compositionally biased region" description="Basic and acidic residues" evidence="1">
    <location>
        <begin position="272"/>
        <end position="295"/>
    </location>
</feature>
<feature type="compositionally biased region" description="Basic and acidic residues" evidence="1">
    <location>
        <begin position="90"/>
        <end position="105"/>
    </location>
</feature>
<proteinExistence type="predicted"/>
<feature type="compositionally biased region" description="Basic and acidic residues" evidence="1">
    <location>
        <begin position="234"/>
        <end position="245"/>
    </location>
</feature>
<sequence length="1275" mass="137917">MPSGQLWRRGRPQGKPKQPPCCVSERHTEQPASRHRYAAGWVQRWSGMLAACVARDAPELHEVLVEMRGDRAPESGKGKGAAEAPARRRPLIEERVVAPSEDRGRAAQRANSPGKGKGKEAPSAGRPASASRTPSNPAKGKKGKLSKGKPAPLQPKSRRAQNPDAPPEPKTPAEEASADESEEPKNASSESSLEVHPAPFFTGPVPGENPDFGREHAEAERDQPPASSKAAPAAKEETAEREEPPASKSAAPKAAEEAEAKPKTSAKAAARATEEAEAKPKSSAEAAPKVKKEEAQSSDAGRPAEQRNKRRKQQEPDRAEAAETPAPREEESEADVDRYALEYSSARALADEVSVESQRGRRRKDCWFNATGKSKEAKSHVTQVADETATKRTRVHKKLARLLAGIDADILSISKAVEAGGSQYILPYEQAVPPGSRNKVAAVAAKRGHYDDIPDHGLEARWVEDAAAAQPDSEEEAGEERKNRDTLEDQAEDPAVPLLTMDYRFDGKEVPEESAFATVLNLADGSTGLVGQFLDRLGYDQGSVEGRNAPFGSPAVCDAEFLRSTVGPAIRTSSAQRAQRDDGIGSSCHRFKKELVRREPPGEPSLFEDGPRPDDEALLMVARPQQASRLPHASLIELANADLSADYAPSDAETQLAAASAPPPALASTEGPGPVHGREEAQMNVFVPMPTPESDALLELAALNSEGWVTRDELEEALTCKLSQEYDFQRGTKVPGAILTLPDSKHAENICEQLGISPREKGTVPSKPLDLTKVEELSAGHAATFRSAVGSAIYLSADRRDVQFALKEMARKCRRHGPATGKLRKLARWLRAKPRIGPATVRDQTARDTGRFDLEMFSDSDWAGCPETREGHGTANFATKHPTSGPEVRAAPPSAGMVNLDSVQGAEEALAHKGAIKNIQGGILKETPWKMTPPVFVVSTALRATIVAQQVRPAKAQGPNLTEAILGFAVLGFPDFLWMLSVVWVWRRRAVAIATAQPAPREPFQAEEDVEAENGPQSRPRNKLQRHAGWTPNGDDRLEVLGREHLRVFLLYQPRALVDVSRSGSRLAVCVSLWSGARRLGRSVDPAARAPRVSEGHLRREAFGQWQLDNRRRQAVLLERIPALGDLQPAWLLLFCTSTCADYLLRMLLPPCTAECSREHDLAVASCLATLLYREEAPELQADALATARTPLGGLRRTCRLLGLVTGCLPCVAPLAAAATAAPTGANHLTFRDVSDNTVWMKVDCRGLLWQACADTQDPAKTVWCCAEESQVKSG</sequence>
<dbReference type="AlphaFoldDB" id="A0A1Q9DSP3"/>
<evidence type="ECO:0000256" key="1">
    <source>
        <dbReference type="SAM" id="MobiDB-lite"/>
    </source>
</evidence>